<dbReference type="InterPro" id="IPR036457">
    <property type="entry name" value="PPM-type-like_dom_sf"/>
</dbReference>
<dbReference type="InterPro" id="IPR001932">
    <property type="entry name" value="PPM-type_phosphatase-like_dom"/>
</dbReference>
<keyword evidence="3" id="KW-0479">Metal-binding</keyword>
<comment type="cofactor">
    <cofactor evidence="2">
        <name>Mg(2+)</name>
        <dbReference type="ChEBI" id="CHEBI:18420"/>
    </cofactor>
</comment>
<evidence type="ECO:0000256" key="4">
    <source>
        <dbReference type="ARBA" id="ARBA00022801"/>
    </source>
</evidence>
<dbReference type="EMBL" id="CM035430">
    <property type="protein sequence ID" value="KAH7298137.1"/>
    <property type="molecule type" value="Genomic_DNA"/>
</dbReference>
<dbReference type="Proteomes" id="UP000825935">
    <property type="component" value="Chromosome 25"/>
</dbReference>
<dbReference type="PANTHER" id="PTHR47992">
    <property type="entry name" value="PROTEIN PHOSPHATASE"/>
    <property type="match status" value="1"/>
</dbReference>
<dbReference type="FunFam" id="3.60.40.10:FF:000041">
    <property type="entry name" value="Protein phosphatase 2C 51"/>
    <property type="match status" value="1"/>
</dbReference>
<evidence type="ECO:0000313" key="8">
    <source>
        <dbReference type="EMBL" id="KAH7298136.1"/>
    </source>
</evidence>
<keyword evidence="9" id="KW-1185">Reference proteome</keyword>
<proteinExistence type="predicted"/>
<dbReference type="Pfam" id="PF00481">
    <property type="entry name" value="PP2C"/>
    <property type="match status" value="1"/>
</dbReference>
<protein>
    <recommendedName>
        <fullName evidence="7">PPM-type phosphatase domain-containing protein</fullName>
    </recommendedName>
</protein>
<dbReference type="Gene3D" id="3.60.40.10">
    <property type="entry name" value="PPM-type phosphatase domain"/>
    <property type="match status" value="1"/>
</dbReference>
<keyword evidence="4" id="KW-0378">Hydrolase</keyword>
<evidence type="ECO:0000256" key="3">
    <source>
        <dbReference type="ARBA" id="ARBA00022723"/>
    </source>
</evidence>
<evidence type="ECO:0000259" key="7">
    <source>
        <dbReference type="PROSITE" id="PS51746"/>
    </source>
</evidence>
<dbReference type="EMBL" id="CM035430">
    <property type="protein sequence ID" value="KAH7298138.1"/>
    <property type="molecule type" value="Genomic_DNA"/>
</dbReference>
<feature type="domain" description="PPM-type phosphatase" evidence="7">
    <location>
        <begin position="290"/>
        <end position="589"/>
    </location>
</feature>
<name>A0A8T2RNY5_CERRI</name>
<dbReference type="EMBL" id="CM035430">
    <property type="protein sequence ID" value="KAH7298136.1"/>
    <property type="molecule type" value="Genomic_DNA"/>
</dbReference>
<dbReference type="PROSITE" id="PS51746">
    <property type="entry name" value="PPM_2"/>
    <property type="match status" value="1"/>
</dbReference>
<sequence length="594" mass="63591">MSTLNHNDQENVHVREKNTTVVFGGTVAVSARGKRLEITRLKKATCSTSASRGLSSVQHNIFKRARPLRTSSICSVCSLSNSINEDESGSIPITIPSEEHIVPFPSKFIAEFNVPKSFGETIISSNVNVSARSRLIRSKSFPPGCLHAGQCILHIKRNSTDRMVVDVKGHLATVFHYEQGKTLKERSLELPLQKSDINDAVDLGCLKYQPSIGSGSGVVAMNPDNNGDDSPDKEGNVVMNEGVNSNGPGHGTIMSDATESLPPDLDDGMVSNISTRNAQVEPPNSAGPPLSGKVLVCGRRREMEDAAVIVPHFTQIPIVIGAEGTCDLHFFGVYDGHSGSQASNFCADRFHHALSEELATANVAADMEDNSEWKAVMKSCFLKVDREVGGVCPNGVCDNVDSSANCCINAIAPENVGTTAVIAVLTPAQIVVANCGDSRAVLSRGGTAVPVSVDHKPGSEDETSRIEAAGGRVIHWDGYRVAGLLAVSRSLGDRYLKQYVISEPDVLCVPRTKDDECLILASDGLWDVISNETACDVARRCLAHARRKYEHRRSEHGDDTACAQVAALLVKLAYGRGSKDNISVVVIDLKSGPS</sequence>
<keyword evidence="5" id="KW-0460">Magnesium</keyword>
<keyword evidence="6" id="KW-0464">Manganese</keyword>
<evidence type="ECO:0000256" key="6">
    <source>
        <dbReference type="ARBA" id="ARBA00023211"/>
    </source>
</evidence>
<reference evidence="8" key="1">
    <citation type="submission" date="2021-08" db="EMBL/GenBank/DDBJ databases">
        <title>WGS assembly of Ceratopteris richardii.</title>
        <authorList>
            <person name="Marchant D.B."/>
            <person name="Chen G."/>
            <person name="Jenkins J."/>
            <person name="Shu S."/>
            <person name="Leebens-Mack J."/>
            <person name="Grimwood J."/>
            <person name="Schmutz J."/>
            <person name="Soltis P."/>
            <person name="Soltis D."/>
            <person name="Chen Z.-H."/>
        </authorList>
    </citation>
    <scope>NUCLEOTIDE SEQUENCE</scope>
    <source>
        <strain evidence="8">Whitten #5841</strain>
        <tissue evidence="8">Leaf</tissue>
    </source>
</reference>
<dbReference type="GO" id="GO:0004722">
    <property type="term" value="F:protein serine/threonine phosphatase activity"/>
    <property type="evidence" value="ECO:0007669"/>
    <property type="project" value="InterPro"/>
</dbReference>
<dbReference type="GO" id="GO:0046872">
    <property type="term" value="F:metal ion binding"/>
    <property type="evidence" value="ECO:0007669"/>
    <property type="project" value="UniProtKB-KW"/>
</dbReference>
<dbReference type="CDD" id="cd00143">
    <property type="entry name" value="PP2Cc"/>
    <property type="match status" value="1"/>
</dbReference>
<dbReference type="AlphaFoldDB" id="A0A8T2RNY5"/>
<accession>A0A8T2RNY5</accession>
<evidence type="ECO:0000313" key="9">
    <source>
        <dbReference type="Proteomes" id="UP000825935"/>
    </source>
</evidence>
<evidence type="ECO:0000256" key="1">
    <source>
        <dbReference type="ARBA" id="ARBA00001936"/>
    </source>
</evidence>
<dbReference type="InterPro" id="IPR015655">
    <property type="entry name" value="PP2C"/>
</dbReference>
<gene>
    <name evidence="8" type="ORF">KP509_25G028500</name>
</gene>
<organism evidence="8 9">
    <name type="scientific">Ceratopteris richardii</name>
    <name type="common">Triangle waterfern</name>
    <dbReference type="NCBI Taxonomy" id="49495"/>
    <lineage>
        <taxon>Eukaryota</taxon>
        <taxon>Viridiplantae</taxon>
        <taxon>Streptophyta</taxon>
        <taxon>Embryophyta</taxon>
        <taxon>Tracheophyta</taxon>
        <taxon>Polypodiopsida</taxon>
        <taxon>Polypodiidae</taxon>
        <taxon>Polypodiales</taxon>
        <taxon>Pteridineae</taxon>
        <taxon>Pteridaceae</taxon>
        <taxon>Parkerioideae</taxon>
        <taxon>Ceratopteris</taxon>
    </lineage>
</organism>
<evidence type="ECO:0000256" key="5">
    <source>
        <dbReference type="ARBA" id="ARBA00022842"/>
    </source>
</evidence>
<dbReference type="EMBL" id="CM035430">
    <property type="protein sequence ID" value="KAH7298139.1"/>
    <property type="molecule type" value="Genomic_DNA"/>
</dbReference>
<dbReference type="SMART" id="SM00332">
    <property type="entry name" value="PP2Cc"/>
    <property type="match status" value="1"/>
</dbReference>
<dbReference type="OrthoDB" id="1905750at2759"/>
<comment type="caution">
    <text evidence="8">The sequence shown here is derived from an EMBL/GenBank/DDBJ whole genome shotgun (WGS) entry which is preliminary data.</text>
</comment>
<dbReference type="EMBL" id="CM035430">
    <property type="protein sequence ID" value="KAH7298142.1"/>
    <property type="molecule type" value="Genomic_DNA"/>
</dbReference>
<dbReference type="SUPFAM" id="SSF81606">
    <property type="entry name" value="PP2C-like"/>
    <property type="match status" value="1"/>
</dbReference>
<comment type="cofactor">
    <cofactor evidence="1">
        <name>Mn(2+)</name>
        <dbReference type="ChEBI" id="CHEBI:29035"/>
    </cofactor>
</comment>
<evidence type="ECO:0000256" key="2">
    <source>
        <dbReference type="ARBA" id="ARBA00001946"/>
    </source>
</evidence>